<organism evidence="1 2">
    <name type="scientific">Aspergillus tubingensis (strain CBS 134.48)</name>
    <dbReference type="NCBI Taxonomy" id="767770"/>
    <lineage>
        <taxon>Eukaryota</taxon>
        <taxon>Fungi</taxon>
        <taxon>Dikarya</taxon>
        <taxon>Ascomycota</taxon>
        <taxon>Pezizomycotina</taxon>
        <taxon>Eurotiomycetes</taxon>
        <taxon>Eurotiomycetidae</taxon>
        <taxon>Eurotiales</taxon>
        <taxon>Aspergillaceae</taxon>
        <taxon>Aspergillus</taxon>
        <taxon>Aspergillus subgen. Circumdati</taxon>
    </lineage>
</organism>
<name>A0A1L9NAG0_ASPTC</name>
<dbReference type="AlphaFoldDB" id="A0A1L9NAG0"/>
<reference evidence="2" key="1">
    <citation type="journal article" date="2017" name="Genome Biol.">
        <title>Comparative genomics reveals high biological diversity and specific adaptations in the industrially and medically important fungal genus Aspergillus.</title>
        <authorList>
            <person name="de Vries R.P."/>
            <person name="Riley R."/>
            <person name="Wiebenga A."/>
            <person name="Aguilar-Osorio G."/>
            <person name="Amillis S."/>
            <person name="Uchima C.A."/>
            <person name="Anderluh G."/>
            <person name="Asadollahi M."/>
            <person name="Askin M."/>
            <person name="Barry K."/>
            <person name="Battaglia E."/>
            <person name="Bayram O."/>
            <person name="Benocci T."/>
            <person name="Braus-Stromeyer S.A."/>
            <person name="Caldana C."/>
            <person name="Canovas D."/>
            <person name="Cerqueira G.C."/>
            <person name="Chen F."/>
            <person name="Chen W."/>
            <person name="Choi C."/>
            <person name="Clum A."/>
            <person name="Dos Santos R.A."/>
            <person name="Damasio A.R."/>
            <person name="Diallinas G."/>
            <person name="Emri T."/>
            <person name="Fekete E."/>
            <person name="Flipphi M."/>
            <person name="Freyberg S."/>
            <person name="Gallo A."/>
            <person name="Gournas C."/>
            <person name="Habgood R."/>
            <person name="Hainaut M."/>
            <person name="Harispe M.L."/>
            <person name="Henrissat B."/>
            <person name="Hilden K.S."/>
            <person name="Hope R."/>
            <person name="Hossain A."/>
            <person name="Karabika E."/>
            <person name="Karaffa L."/>
            <person name="Karanyi Z."/>
            <person name="Krasevec N."/>
            <person name="Kuo A."/>
            <person name="Kusch H."/>
            <person name="LaButti K."/>
            <person name="Lagendijk E.L."/>
            <person name="Lapidus A."/>
            <person name="Levasseur A."/>
            <person name="Lindquist E."/>
            <person name="Lipzen A."/>
            <person name="Logrieco A.F."/>
            <person name="MacCabe A."/>
            <person name="Maekelae M.R."/>
            <person name="Malavazi I."/>
            <person name="Melin P."/>
            <person name="Meyer V."/>
            <person name="Mielnichuk N."/>
            <person name="Miskei M."/>
            <person name="Molnar A.P."/>
            <person name="Mule G."/>
            <person name="Ngan C.Y."/>
            <person name="Orejas M."/>
            <person name="Orosz E."/>
            <person name="Ouedraogo J.P."/>
            <person name="Overkamp K.M."/>
            <person name="Park H.-S."/>
            <person name="Perrone G."/>
            <person name="Piumi F."/>
            <person name="Punt P.J."/>
            <person name="Ram A.F."/>
            <person name="Ramon A."/>
            <person name="Rauscher S."/>
            <person name="Record E."/>
            <person name="Riano-Pachon D.M."/>
            <person name="Robert V."/>
            <person name="Roehrig J."/>
            <person name="Ruller R."/>
            <person name="Salamov A."/>
            <person name="Salih N.S."/>
            <person name="Samson R.A."/>
            <person name="Sandor E."/>
            <person name="Sanguinetti M."/>
            <person name="Schuetze T."/>
            <person name="Sepcic K."/>
            <person name="Shelest E."/>
            <person name="Sherlock G."/>
            <person name="Sophianopoulou V."/>
            <person name="Squina F.M."/>
            <person name="Sun H."/>
            <person name="Susca A."/>
            <person name="Todd R.B."/>
            <person name="Tsang A."/>
            <person name="Unkles S.E."/>
            <person name="van de Wiele N."/>
            <person name="van Rossen-Uffink D."/>
            <person name="Oliveira J.V."/>
            <person name="Vesth T.C."/>
            <person name="Visser J."/>
            <person name="Yu J.-H."/>
            <person name="Zhou M."/>
            <person name="Andersen M.R."/>
            <person name="Archer D.B."/>
            <person name="Baker S.E."/>
            <person name="Benoit I."/>
            <person name="Brakhage A.A."/>
            <person name="Braus G.H."/>
            <person name="Fischer R."/>
            <person name="Frisvad J.C."/>
            <person name="Goldman G.H."/>
            <person name="Houbraken J."/>
            <person name="Oakley B."/>
            <person name="Pocsi I."/>
            <person name="Scazzocchio C."/>
            <person name="Seiboth B."/>
            <person name="vanKuyk P.A."/>
            <person name="Wortman J."/>
            <person name="Dyer P.S."/>
            <person name="Grigoriev I.V."/>
        </authorList>
    </citation>
    <scope>NUCLEOTIDE SEQUENCE [LARGE SCALE GENOMIC DNA]</scope>
    <source>
        <strain evidence="2">CBS 134.48</strain>
    </source>
</reference>
<proteinExistence type="predicted"/>
<evidence type="ECO:0000313" key="1">
    <source>
        <dbReference type="EMBL" id="OJI86215.1"/>
    </source>
</evidence>
<keyword evidence="2" id="KW-1185">Reference proteome</keyword>
<dbReference type="Proteomes" id="UP000184304">
    <property type="component" value="Unassembled WGS sequence"/>
</dbReference>
<accession>A0A1L9NAG0</accession>
<sequence length="95" mass="10257">MIRCMGGGTERTVAELIDVWGAILRAVFCRRGPALFTVCSFGVGARYRDNVIMEGLHVIRGMAVSQDVSLAYVALIVAFSQQVVSVAQLVSAYDC</sequence>
<evidence type="ECO:0000313" key="2">
    <source>
        <dbReference type="Proteomes" id="UP000184304"/>
    </source>
</evidence>
<gene>
    <name evidence="1" type="ORF">ASPTUDRAFT_453721</name>
</gene>
<protein>
    <submittedName>
        <fullName evidence="1">Uncharacterized protein</fullName>
    </submittedName>
</protein>
<dbReference type="EMBL" id="KV878187">
    <property type="protein sequence ID" value="OJI86215.1"/>
    <property type="molecule type" value="Genomic_DNA"/>
</dbReference>
<dbReference type="VEuPathDB" id="FungiDB:ASPTUDRAFT_453721"/>